<evidence type="ECO:0000256" key="1">
    <source>
        <dbReference type="SAM" id="Phobius"/>
    </source>
</evidence>
<gene>
    <name evidence="3" type="ORF">EGC77_06515</name>
    <name evidence="2" type="ORF">EGC80_09815</name>
</gene>
<evidence type="ECO:0000313" key="3">
    <source>
        <dbReference type="EMBL" id="RPA33011.1"/>
    </source>
</evidence>
<feature type="transmembrane region" description="Helical" evidence="1">
    <location>
        <begin position="99"/>
        <end position="122"/>
    </location>
</feature>
<dbReference type="RefSeq" id="WP_124012290.1">
    <property type="nucleotide sequence ID" value="NZ_CP034073.1"/>
</dbReference>
<reference evidence="5" key="2">
    <citation type="submission" date="2018-11" db="EMBL/GenBank/DDBJ databases">
        <title>Shewanella sp. R106.</title>
        <authorList>
            <person name="Hwang Y.J."/>
            <person name="Hwang C.Y."/>
        </authorList>
    </citation>
    <scope>NUCLEOTIDE SEQUENCE [LARGE SCALE GENOMIC DNA]</scope>
    <source>
        <strain evidence="5">R106</strain>
    </source>
</reference>
<reference evidence="3" key="3">
    <citation type="submission" date="2018-11" db="EMBL/GenBank/DDBJ databases">
        <authorList>
            <person name="Hwang Y.J."/>
            <person name="Hwang C.Y."/>
        </authorList>
    </citation>
    <scope>NUCLEOTIDE SEQUENCE</scope>
    <source>
        <strain evidence="3">R106</strain>
    </source>
</reference>
<reference evidence="2 4" key="1">
    <citation type="submission" date="2018-11" db="EMBL/GenBank/DDBJ databases">
        <title>Shewanella sp. M2.</title>
        <authorList>
            <person name="Hwang Y.J."/>
            <person name="Hwang C.Y."/>
        </authorList>
    </citation>
    <scope>NUCLEOTIDE SEQUENCE [LARGE SCALE GENOMIC DNA]</scope>
    <source>
        <strain evidence="2 4">M2</strain>
    </source>
</reference>
<dbReference type="EMBL" id="RKKB01000002">
    <property type="protein sequence ID" value="RPA33011.1"/>
    <property type="molecule type" value="Genomic_DNA"/>
</dbReference>
<keyword evidence="1" id="KW-0472">Membrane</keyword>
<name>A0A3N4EGD2_9GAMM</name>
<sequence length="125" mass="13949">MNTITMLVGVMIAASMVSGVLYVAFGQITVRKLRKNPKTKGLLGVEYASGWDIINVAQAFSLPRSWTRKIEKSKFSFFYANATVLYENTTKFDQVLGFVFYWVLTTTGLSGALLVLLNYIGIFSE</sequence>
<dbReference type="OrthoDB" id="5737734at2"/>
<protein>
    <submittedName>
        <fullName evidence="3">Uncharacterized protein</fullName>
    </submittedName>
</protein>
<evidence type="ECO:0000313" key="4">
    <source>
        <dbReference type="Proteomes" id="UP000273778"/>
    </source>
</evidence>
<dbReference type="KEGG" id="spsr:EGC80_09815"/>
<keyword evidence="1" id="KW-0812">Transmembrane</keyword>
<dbReference type="Proteomes" id="UP000273778">
    <property type="component" value="Chromosome"/>
</dbReference>
<keyword evidence="4" id="KW-1185">Reference proteome</keyword>
<dbReference type="EMBL" id="CP034073">
    <property type="protein sequence ID" value="AZG35187.1"/>
    <property type="molecule type" value="Genomic_DNA"/>
</dbReference>
<keyword evidence="1" id="KW-1133">Transmembrane helix</keyword>
<proteinExistence type="predicted"/>
<dbReference type="Proteomes" id="UP000278855">
    <property type="component" value="Unassembled WGS sequence"/>
</dbReference>
<accession>A0A3N4EGD2</accession>
<evidence type="ECO:0000313" key="5">
    <source>
        <dbReference type="Proteomes" id="UP000278855"/>
    </source>
</evidence>
<evidence type="ECO:0000313" key="2">
    <source>
        <dbReference type="EMBL" id="AZG35187.1"/>
    </source>
</evidence>
<organism evidence="3 5">
    <name type="scientific">Shewanella psychromarinicola</name>
    <dbReference type="NCBI Taxonomy" id="2487742"/>
    <lineage>
        <taxon>Bacteria</taxon>
        <taxon>Pseudomonadati</taxon>
        <taxon>Pseudomonadota</taxon>
        <taxon>Gammaproteobacteria</taxon>
        <taxon>Alteromonadales</taxon>
        <taxon>Shewanellaceae</taxon>
        <taxon>Shewanella</taxon>
    </lineage>
</organism>
<dbReference type="AlphaFoldDB" id="A0A3N4EGD2"/>
<feature type="transmembrane region" description="Helical" evidence="1">
    <location>
        <begin position="6"/>
        <end position="25"/>
    </location>
</feature>